<gene>
    <name evidence="7" type="ORF">LITE_LOCUS35947</name>
</gene>
<keyword evidence="4" id="KW-0443">Lipid metabolism</keyword>
<dbReference type="GO" id="GO:0006644">
    <property type="term" value="P:phospholipid metabolic process"/>
    <property type="evidence" value="ECO:0007669"/>
    <property type="project" value="TreeGrafter"/>
</dbReference>
<comment type="caution">
    <text evidence="7">The sequence shown here is derived from an EMBL/GenBank/DDBJ whole genome shotgun (WGS) entry which is preliminary data.</text>
</comment>
<evidence type="ECO:0000256" key="4">
    <source>
        <dbReference type="ARBA" id="ARBA00023098"/>
    </source>
</evidence>
<evidence type="ECO:0000256" key="1">
    <source>
        <dbReference type="ARBA" id="ARBA00022679"/>
    </source>
</evidence>
<evidence type="ECO:0000256" key="5">
    <source>
        <dbReference type="ARBA" id="ARBA00023136"/>
    </source>
</evidence>
<keyword evidence="3" id="KW-1133">Transmembrane helix</keyword>
<accession>A0AAV0NYI8</accession>
<dbReference type="GO" id="GO:0005783">
    <property type="term" value="C:endoplasmic reticulum"/>
    <property type="evidence" value="ECO:0007669"/>
    <property type="project" value="TreeGrafter"/>
</dbReference>
<evidence type="ECO:0000313" key="7">
    <source>
        <dbReference type="EMBL" id="CAI0463897.1"/>
    </source>
</evidence>
<protein>
    <submittedName>
        <fullName evidence="7">Uncharacterized protein</fullName>
    </submittedName>
</protein>
<organism evidence="7 8">
    <name type="scientific">Linum tenue</name>
    <dbReference type="NCBI Taxonomy" id="586396"/>
    <lineage>
        <taxon>Eukaryota</taxon>
        <taxon>Viridiplantae</taxon>
        <taxon>Streptophyta</taxon>
        <taxon>Embryophyta</taxon>
        <taxon>Tracheophyta</taxon>
        <taxon>Spermatophyta</taxon>
        <taxon>Magnoliopsida</taxon>
        <taxon>eudicotyledons</taxon>
        <taxon>Gunneridae</taxon>
        <taxon>Pentapetalae</taxon>
        <taxon>rosids</taxon>
        <taxon>fabids</taxon>
        <taxon>Malpighiales</taxon>
        <taxon>Linaceae</taxon>
        <taxon>Linum</taxon>
    </lineage>
</organism>
<dbReference type="GO" id="GO:0071618">
    <property type="term" value="F:lysophosphatidylethanolamine acyltransferase activity"/>
    <property type="evidence" value="ECO:0007669"/>
    <property type="project" value="TreeGrafter"/>
</dbReference>
<sequence>MVIWKVSLARKFSCLLIIIVLTCLPLQFRHVILLLCQFVNHLEVIRLPVYYPSQEEKTDPKLYANNIRRLMAREGDLVMSDIGLAEKRIYIAALNGNNSLPSVLHHKDD</sequence>
<evidence type="ECO:0000256" key="3">
    <source>
        <dbReference type="ARBA" id="ARBA00022989"/>
    </source>
</evidence>
<keyword evidence="6" id="KW-0012">Acyltransferase</keyword>
<reference evidence="7" key="1">
    <citation type="submission" date="2022-08" db="EMBL/GenBank/DDBJ databases">
        <authorList>
            <person name="Gutierrez-Valencia J."/>
        </authorList>
    </citation>
    <scope>NUCLEOTIDE SEQUENCE</scope>
</reference>
<evidence type="ECO:0000256" key="2">
    <source>
        <dbReference type="ARBA" id="ARBA00022692"/>
    </source>
</evidence>
<dbReference type="PANTHER" id="PTHR23063:SF54">
    <property type="entry name" value="LYSOPHOSPHOLIPID ACYLTRANSFERASE LPEAT1"/>
    <property type="match status" value="1"/>
</dbReference>
<name>A0AAV0NYI8_9ROSI</name>
<dbReference type="Proteomes" id="UP001154282">
    <property type="component" value="Unassembled WGS sequence"/>
</dbReference>
<proteinExistence type="predicted"/>
<dbReference type="PANTHER" id="PTHR23063">
    <property type="entry name" value="PHOSPHOLIPID ACYLTRANSFERASE"/>
    <property type="match status" value="1"/>
</dbReference>
<keyword evidence="1" id="KW-0808">Transferase</keyword>
<dbReference type="AlphaFoldDB" id="A0AAV0NYI8"/>
<keyword evidence="5" id="KW-0472">Membrane</keyword>
<dbReference type="EMBL" id="CAMGYJ010000008">
    <property type="protein sequence ID" value="CAI0463897.1"/>
    <property type="molecule type" value="Genomic_DNA"/>
</dbReference>
<keyword evidence="8" id="KW-1185">Reference proteome</keyword>
<evidence type="ECO:0000313" key="8">
    <source>
        <dbReference type="Proteomes" id="UP001154282"/>
    </source>
</evidence>
<keyword evidence="2" id="KW-0812">Transmembrane</keyword>
<evidence type="ECO:0000256" key="6">
    <source>
        <dbReference type="ARBA" id="ARBA00023315"/>
    </source>
</evidence>